<evidence type="ECO:0000313" key="1">
    <source>
        <dbReference type="EMBL" id="GKV12289.1"/>
    </source>
</evidence>
<sequence>MLKILSTGYPYIYLLKYFISPSFPCPQFQEAKSRTEKNEGSDELED</sequence>
<keyword evidence="2" id="KW-1185">Reference proteome</keyword>
<dbReference type="EMBL" id="BPVZ01000036">
    <property type="protein sequence ID" value="GKV12289.1"/>
    <property type="molecule type" value="Genomic_DNA"/>
</dbReference>
<accession>A0AAV5JCL4</accession>
<gene>
    <name evidence="1" type="ORF">SLEP1_g23457</name>
</gene>
<proteinExistence type="predicted"/>
<protein>
    <submittedName>
        <fullName evidence="1">Uncharacterized protein</fullName>
    </submittedName>
</protein>
<comment type="caution">
    <text evidence="1">The sequence shown here is derived from an EMBL/GenBank/DDBJ whole genome shotgun (WGS) entry which is preliminary data.</text>
</comment>
<reference evidence="1 2" key="1">
    <citation type="journal article" date="2021" name="Commun. Biol.">
        <title>The genome of Shorea leprosula (Dipterocarpaceae) highlights the ecological relevance of drought in aseasonal tropical rainforests.</title>
        <authorList>
            <person name="Ng K.K.S."/>
            <person name="Kobayashi M.J."/>
            <person name="Fawcett J.A."/>
            <person name="Hatakeyama M."/>
            <person name="Paape T."/>
            <person name="Ng C.H."/>
            <person name="Ang C.C."/>
            <person name="Tnah L.H."/>
            <person name="Lee C.T."/>
            <person name="Nishiyama T."/>
            <person name="Sese J."/>
            <person name="O'Brien M.J."/>
            <person name="Copetti D."/>
            <person name="Mohd Noor M.I."/>
            <person name="Ong R.C."/>
            <person name="Putra M."/>
            <person name="Sireger I.Z."/>
            <person name="Indrioko S."/>
            <person name="Kosugi Y."/>
            <person name="Izuno A."/>
            <person name="Isagi Y."/>
            <person name="Lee S.L."/>
            <person name="Shimizu K.K."/>
        </authorList>
    </citation>
    <scope>NUCLEOTIDE SEQUENCE [LARGE SCALE GENOMIC DNA]</scope>
    <source>
        <strain evidence="1">214</strain>
    </source>
</reference>
<name>A0AAV5JCL4_9ROSI</name>
<organism evidence="1 2">
    <name type="scientific">Rubroshorea leprosula</name>
    <dbReference type="NCBI Taxonomy" id="152421"/>
    <lineage>
        <taxon>Eukaryota</taxon>
        <taxon>Viridiplantae</taxon>
        <taxon>Streptophyta</taxon>
        <taxon>Embryophyta</taxon>
        <taxon>Tracheophyta</taxon>
        <taxon>Spermatophyta</taxon>
        <taxon>Magnoliopsida</taxon>
        <taxon>eudicotyledons</taxon>
        <taxon>Gunneridae</taxon>
        <taxon>Pentapetalae</taxon>
        <taxon>rosids</taxon>
        <taxon>malvids</taxon>
        <taxon>Malvales</taxon>
        <taxon>Dipterocarpaceae</taxon>
        <taxon>Rubroshorea</taxon>
    </lineage>
</organism>
<dbReference type="AlphaFoldDB" id="A0AAV5JCL4"/>
<evidence type="ECO:0000313" key="2">
    <source>
        <dbReference type="Proteomes" id="UP001054252"/>
    </source>
</evidence>
<dbReference type="Proteomes" id="UP001054252">
    <property type="component" value="Unassembled WGS sequence"/>
</dbReference>